<dbReference type="InterPro" id="IPR020542">
    <property type="entry name" value="Asp_carbamoyltrfase_reg_C"/>
</dbReference>
<dbReference type="AlphaFoldDB" id="A0A0L6U0T4"/>
<dbReference type="SUPFAM" id="SSF54893">
    <property type="entry name" value="Aspartate carbamoyltransferase, Regulatory-chain, N-terminal domain"/>
    <property type="match status" value="1"/>
</dbReference>
<feature type="domain" description="Aspartate carbamoyltransferase regulatory subunit N-terminal" evidence="4">
    <location>
        <begin position="3"/>
        <end position="90"/>
    </location>
</feature>
<dbReference type="OrthoDB" id="5599321at2"/>
<keyword evidence="1" id="KW-0479">Metal-binding</keyword>
<proteinExistence type="predicted"/>
<dbReference type="GO" id="GO:0046872">
    <property type="term" value="F:metal ion binding"/>
    <property type="evidence" value="ECO:0007669"/>
    <property type="project" value="UniProtKB-KW"/>
</dbReference>
<dbReference type="PATRIC" id="fig|52689.4.peg.756"/>
<keyword evidence="7" id="KW-1185">Reference proteome</keyword>
<dbReference type="GO" id="GO:0016740">
    <property type="term" value="F:transferase activity"/>
    <property type="evidence" value="ECO:0007669"/>
    <property type="project" value="UniProtKB-KW"/>
</dbReference>
<dbReference type="Pfam" id="PF01948">
    <property type="entry name" value="PyrI"/>
    <property type="match status" value="1"/>
</dbReference>
<dbReference type="InterPro" id="IPR002801">
    <property type="entry name" value="Asp_carbamoylTrfase_reg"/>
</dbReference>
<dbReference type="NCBIfam" id="NF002063">
    <property type="entry name" value="PRK00893.1-3"/>
    <property type="match status" value="1"/>
</dbReference>
<comment type="caution">
    <text evidence="6">The sequence shown here is derived from an EMBL/GenBank/DDBJ whole genome shotgun (WGS) entry which is preliminary data.</text>
</comment>
<name>A0A0L6U0T4_9FIRM</name>
<dbReference type="Gene3D" id="2.30.30.20">
    <property type="entry name" value="Aspartate carbamoyltransferase regulatory subunit, C-terminal domain"/>
    <property type="match status" value="1"/>
</dbReference>
<dbReference type="GO" id="GO:0006207">
    <property type="term" value="P:'de novo' pyrimidine nucleobase biosynthetic process"/>
    <property type="evidence" value="ECO:0007669"/>
    <property type="project" value="InterPro"/>
</dbReference>
<evidence type="ECO:0000313" key="6">
    <source>
        <dbReference type="EMBL" id="KNZ42124.1"/>
    </source>
</evidence>
<sequence>MINVSKLKKGIIIDHIEAGHGFEIYKELHLNDIDDVVVLLKNIPSKKMKQKDLIKIETDLPIDMNVLGLIDPNVTINFVKDGEMYKKIKLTLPKVVEGIMKCKNPRCITQHEEVKEIKFYLVNEDKKQYRCEYCDAYTTFMEKE</sequence>
<dbReference type="Proteomes" id="UP000036873">
    <property type="component" value="Unassembled WGS sequence"/>
</dbReference>
<organism evidence="6 7">
    <name type="scientific">Acetobacterium bakii</name>
    <dbReference type="NCBI Taxonomy" id="52689"/>
    <lineage>
        <taxon>Bacteria</taxon>
        <taxon>Bacillati</taxon>
        <taxon>Bacillota</taxon>
        <taxon>Clostridia</taxon>
        <taxon>Eubacteriales</taxon>
        <taxon>Eubacteriaceae</taxon>
        <taxon>Acetobacterium</taxon>
    </lineage>
</organism>
<evidence type="ECO:0000313" key="7">
    <source>
        <dbReference type="Proteomes" id="UP000036873"/>
    </source>
</evidence>
<evidence type="ECO:0000256" key="1">
    <source>
        <dbReference type="ARBA" id="ARBA00022723"/>
    </source>
</evidence>
<dbReference type="InterPro" id="IPR036792">
    <property type="entry name" value="Asp_carbatrfase_reg_C_sf"/>
</dbReference>
<dbReference type="EMBL" id="LGYO01000019">
    <property type="protein sequence ID" value="KNZ42124.1"/>
    <property type="molecule type" value="Genomic_DNA"/>
</dbReference>
<feature type="domain" description="Aspartate carbamoyltransferase regulatory subunit C-terminal" evidence="5">
    <location>
        <begin position="96"/>
        <end position="139"/>
    </location>
</feature>
<dbReference type="Gene3D" id="3.30.70.140">
    <property type="entry name" value="Aspartate carbamoyltransferase regulatory subunit, N-terminal domain"/>
    <property type="match status" value="1"/>
</dbReference>
<dbReference type="GO" id="GO:0009347">
    <property type="term" value="C:aspartate carbamoyltransferase complex"/>
    <property type="evidence" value="ECO:0007669"/>
    <property type="project" value="InterPro"/>
</dbReference>
<accession>A0A0L6U0T4</accession>
<keyword evidence="6" id="KW-0808">Transferase</keyword>
<reference evidence="7" key="1">
    <citation type="submission" date="2015-07" db="EMBL/GenBank/DDBJ databases">
        <title>Draft genome sequence of Acetobacterium bakii DSM 8293, a potential psychrophilic chemical producer through syngas fermentation.</title>
        <authorList>
            <person name="Song Y."/>
            <person name="Hwang S."/>
            <person name="Cho B.-K."/>
        </authorList>
    </citation>
    <scope>NUCLEOTIDE SEQUENCE [LARGE SCALE GENOMIC DNA]</scope>
    <source>
        <strain evidence="7">DSM 8239</strain>
    </source>
</reference>
<dbReference type="Pfam" id="PF02748">
    <property type="entry name" value="PyrI_C"/>
    <property type="match status" value="1"/>
</dbReference>
<keyword evidence="3" id="KW-0665">Pyrimidine biosynthesis</keyword>
<evidence type="ECO:0000256" key="2">
    <source>
        <dbReference type="ARBA" id="ARBA00022833"/>
    </source>
</evidence>
<evidence type="ECO:0000256" key="3">
    <source>
        <dbReference type="ARBA" id="ARBA00022975"/>
    </source>
</evidence>
<evidence type="ECO:0000259" key="5">
    <source>
        <dbReference type="Pfam" id="PF02748"/>
    </source>
</evidence>
<dbReference type="PANTHER" id="PTHR35805:SF1">
    <property type="entry name" value="ASPARTATE CARBAMOYLTRANSFERASE REGULATORY CHAIN"/>
    <property type="match status" value="1"/>
</dbReference>
<evidence type="ECO:0000259" key="4">
    <source>
        <dbReference type="Pfam" id="PF01948"/>
    </source>
</evidence>
<dbReference type="SUPFAM" id="SSF57825">
    <property type="entry name" value="Aspartate carbamoyltransferase, Regulatory-chain, C-terminal domain"/>
    <property type="match status" value="1"/>
</dbReference>
<dbReference type="RefSeq" id="WP_050739884.1">
    <property type="nucleotide sequence ID" value="NZ_LGYO01000019.1"/>
</dbReference>
<protein>
    <submittedName>
        <fullName evidence="6">Aspartate carbamoyltransferase</fullName>
    </submittedName>
</protein>
<keyword evidence="2" id="KW-0862">Zinc</keyword>
<dbReference type="InterPro" id="IPR020545">
    <property type="entry name" value="Asp_carbamoyltransf_reg_N"/>
</dbReference>
<dbReference type="STRING" id="52689.AKG39_08130"/>
<gene>
    <name evidence="6" type="ORF">AKG39_08130</name>
</gene>
<dbReference type="PANTHER" id="PTHR35805">
    <property type="entry name" value="ASPARTATE CARBAMOYLTRANSFERASE REGULATORY CHAIN"/>
    <property type="match status" value="1"/>
</dbReference>
<dbReference type="GO" id="GO:0006221">
    <property type="term" value="P:pyrimidine nucleotide biosynthetic process"/>
    <property type="evidence" value="ECO:0007669"/>
    <property type="project" value="UniProtKB-KW"/>
</dbReference>
<dbReference type="InterPro" id="IPR036793">
    <property type="entry name" value="Asp_carbatrfase_reg_N_sf"/>
</dbReference>